<dbReference type="AlphaFoldDB" id="A0A3B1AS53"/>
<sequence length="121" mass="12631">MPVSTSRPALASLATLIILQIVMLMALFALSVPHPPATITLFAIAPFLAVSLSTATAAIILGPVTSRAGRVLSIAAALMALLSYGPQKYFDPQLALIWPAIIAGQIAAATLIFQAIRSQKH</sequence>
<feature type="transmembrane region" description="Helical" evidence="1">
    <location>
        <begin position="12"/>
        <end position="32"/>
    </location>
</feature>
<organism evidence="2">
    <name type="scientific">hydrothermal vent metagenome</name>
    <dbReference type="NCBI Taxonomy" id="652676"/>
    <lineage>
        <taxon>unclassified sequences</taxon>
        <taxon>metagenomes</taxon>
        <taxon>ecological metagenomes</taxon>
    </lineage>
</organism>
<keyword evidence="1" id="KW-0812">Transmembrane</keyword>
<feature type="transmembrane region" description="Helical" evidence="1">
    <location>
        <begin position="96"/>
        <end position="116"/>
    </location>
</feature>
<evidence type="ECO:0000313" key="2">
    <source>
        <dbReference type="EMBL" id="VAX02683.1"/>
    </source>
</evidence>
<reference evidence="2" key="1">
    <citation type="submission" date="2018-06" db="EMBL/GenBank/DDBJ databases">
        <authorList>
            <person name="Zhirakovskaya E."/>
        </authorList>
    </citation>
    <scope>NUCLEOTIDE SEQUENCE</scope>
</reference>
<gene>
    <name evidence="2" type="ORF">MNBD_ALPHA03-68</name>
</gene>
<keyword evidence="1" id="KW-0472">Membrane</keyword>
<dbReference type="EMBL" id="UOFW01000020">
    <property type="protein sequence ID" value="VAX02683.1"/>
    <property type="molecule type" value="Genomic_DNA"/>
</dbReference>
<proteinExistence type="predicted"/>
<name>A0A3B1AS53_9ZZZZ</name>
<feature type="transmembrane region" description="Helical" evidence="1">
    <location>
        <begin position="38"/>
        <end position="61"/>
    </location>
</feature>
<evidence type="ECO:0000256" key="1">
    <source>
        <dbReference type="SAM" id="Phobius"/>
    </source>
</evidence>
<protein>
    <submittedName>
        <fullName evidence="2">Uncharacterized protein</fullName>
    </submittedName>
</protein>
<accession>A0A3B1AS53</accession>
<keyword evidence="1" id="KW-1133">Transmembrane helix</keyword>